<proteinExistence type="inferred from homology"/>
<dbReference type="GO" id="GO:0031992">
    <property type="term" value="F:energy transducer activity"/>
    <property type="evidence" value="ECO:0007669"/>
    <property type="project" value="InterPro"/>
</dbReference>
<evidence type="ECO:0000256" key="1">
    <source>
        <dbReference type="ARBA" id="ARBA00004383"/>
    </source>
</evidence>
<dbReference type="GO" id="GO:0015891">
    <property type="term" value="P:siderophore transport"/>
    <property type="evidence" value="ECO:0007669"/>
    <property type="project" value="InterPro"/>
</dbReference>
<dbReference type="GO" id="GO:0015031">
    <property type="term" value="P:protein transport"/>
    <property type="evidence" value="ECO:0007669"/>
    <property type="project" value="UniProtKB-KW"/>
</dbReference>
<evidence type="ECO:0000256" key="9">
    <source>
        <dbReference type="ARBA" id="ARBA00023136"/>
    </source>
</evidence>
<evidence type="ECO:0000256" key="10">
    <source>
        <dbReference type="SAM" id="MobiDB-lite"/>
    </source>
</evidence>
<dbReference type="SUPFAM" id="SSF74653">
    <property type="entry name" value="TolA/TonB C-terminal domain"/>
    <property type="match status" value="1"/>
</dbReference>
<evidence type="ECO:0000256" key="6">
    <source>
        <dbReference type="ARBA" id="ARBA00022692"/>
    </source>
</evidence>
<keyword evidence="3" id="KW-0813">Transport</keyword>
<dbReference type="EMBL" id="NSIT01000085">
    <property type="protein sequence ID" value="PJE79231.1"/>
    <property type="molecule type" value="Genomic_DNA"/>
</dbReference>
<keyword evidence="7" id="KW-0653">Protein transport</keyword>
<feature type="compositionally biased region" description="Basic and acidic residues" evidence="10">
    <location>
        <begin position="92"/>
        <end position="118"/>
    </location>
</feature>
<evidence type="ECO:0000256" key="5">
    <source>
        <dbReference type="ARBA" id="ARBA00022519"/>
    </source>
</evidence>
<evidence type="ECO:0000256" key="8">
    <source>
        <dbReference type="ARBA" id="ARBA00022989"/>
    </source>
</evidence>
<dbReference type="GO" id="GO:0055085">
    <property type="term" value="P:transmembrane transport"/>
    <property type="evidence" value="ECO:0007669"/>
    <property type="project" value="InterPro"/>
</dbReference>
<dbReference type="Gene3D" id="3.30.1150.10">
    <property type="match status" value="1"/>
</dbReference>
<protein>
    <recommendedName>
        <fullName evidence="11">TonB C-terminal domain-containing protein</fullName>
    </recommendedName>
</protein>
<keyword evidence="5" id="KW-0997">Cell inner membrane</keyword>
<dbReference type="GO" id="GO:0098797">
    <property type="term" value="C:plasma membrane protein complex"/>
    <property type="evidence" value="ECO:0007669"/>
    <property type="project" value="TreeGrafter"/>
</dbReference>
<dbReference type="InterPro" id="IPR037682">
    <property type="entry name" value="TonB_C"/>
</dbReference>
<dbReference type="PRINTS" id="PR01374">
    <property type="entry name" value="TONBPROTEIN"/>
</dbReference>
<reference evidence="12" key="1">
    <citation type="journal article" date="2017" name="Appl. Environ. Microbiol.">
        <title>Molecular characterization of an Endozoicomonas-like organism causing infection in king scallop Pecten maximus L.</title>
        <authorList>
            <person name="Cano I."/>
            <person name="van Aerle R."/>
            <person name="Ross S."/>
            <person name="Verner-Jeffreys D.W."/>
            <person name="Paley R.K."/>
            <person name="Rimmer G."/>
            <person name="Ryder D."/>
            <person name="Hooper P."/>
            <person name="Stone D."/>
            <person name="Feist S.W."/>
        </authorList>
    </citation>
    <scope>NUCLEOTIDE SEQUENCE</scope>
</reference>
<feature type="region of interest" description="Disordered" evidence="10">
    <location>
        <begin position="57"/>
        <end position="135"/>
    </location>
</feature>
<comment type="caution">
    <text evidence="12">The sequence shown here is derived from an EMBL/GenBank/DDBJ whole genome shotgun (WGS) entry which is preliminary data.</text>
</comment>
<dbReference type="PROSITE" id="PS52015">
    <property type="entry name" value="TONB_CTD"/>
    <property type="match status" value="1"/>
</dbReference>
<dbReference type="InterPro" id="IPR051045">
    <property type="entry name" value="TonB-dependent_transducer"/>
</dbReference>
<keyword evidence="9" id="KW-0472">Membrane</keyword>
<dbReference type="AlphaFoldDB" id="A0A2H9T7M4"/>
<dbReference type="PANTHER" id="PTHR33446">
    <property type="entry name" value="PROTEIN TONB-RELATED"/>
    <property type="match status" value="1"/>
</dbReference>
<comment type="subcellular location">
    <subcellularLocation>
        <location evidence="1">Cell inner membrane</location>
        <topology evidence="1">Single-pass membrane protein</topology>
        <orientation evidence="1">Periplasmic side</orientation>
    </subcellularLocation>
</comment>
<feature type="compositionally biased region" description="Basic and acidic residues" evidence="10">
    <location>
        <begin position="62"/>
        <end position="72"/>
    </location>
</feature>
<accession>A0A2H9T7M4</accession>
<keyword evidence="6" id="KW-0812">Transmembrane</keyword>
<dbReference type="GO" id="GO:0030288">
    <property type="term" value="C:outer membrane-bounded periplasmic space"/>
    <property type="evidence" value="ECO:0007669"/>
    <property type="project" value="InterPro"/>
</dbReference>
<feature type="domain" description="TonB C-terminal" evidence="11">
    <location>
        <begin position="140"/>
        <end position="230"/>
    </location>
</feature>
<dbReference type="InterPro" id="IPR006260">
    <property type="entry name" value="TonB/TolA_C"/>
</dbReference>
<dbReference type="InterPro" id="IPR003538">
    <property type="entry name" value="TonB"/>
</dbReference>
<evidence type="ECO:0000256" key="4">
    <source>
        <dbReference type="ARBA" id="ARBA00022475"/>
    </source>
</evidence>
<dbReference type="PANTHER" id="PTHR33446:SF2">
    <property type="entry name" value="PROTEIN TONB"/>
    <property type="match status" value="1"/>
</dbReference>
<evidence type="ECO:0000313" key="12">
    <source>
        <dbReference type="EMBL" id="PJE79231.1"/>
    </source>
</evidence>
<evidence type="ECO:0000256" key="3">
    <source>
        <dbReference type="ARBA" id="ARBA00022448"/>
    </source>
</evidence>
<sequence>MSHKLILTLLLSLSVHVTGVLYFSQQEKQIKAISTGSIQAPVKLTFSTVAVPEIPKAIKKQSRSETQPEKKLNKPLPEPQVNNQPVLKKAGHQAEKKPDKERSEDTRKQSKKKQEISEQKQSTQTVLTESKARGLSEEPVLISQPTIVNQVQPRYPSRCLRRNIEGAVNLELLVNKQGQVIDISILESSGHSQMDKSAVLAVKQWAFKPEQRDGRRVALRLHQRVIFKIH</sequence>
<organism evidence="12">
    <name type="scientific">invertebrate metagenome</name>
    <dbReference type="NCBI Taxonomy" id="1711999"/>
    <lineage>
        <taxon>unclassified sequences</taxon>
        <taxon>metagenomes</taxon>
        <taxon>organismal metagenomes</taxon>
    </lineage>
</organism>
<keyword evidence="4" id="KW-1003">Cell membrane</keyword>
<gene>
    <name evidence="12" type="ORF">CI610_01802</name>
</gene>
<name>A0A2H9T7M4_9ZZZZ</name>
<comment type="similarity">
    <text evidence="2">Belongs to the TonB family.</text>
</comment>
<dbReference type="Pfam" id="PF03544">
    <property type="entry name" value="TonB_C"/>
    <property type="match status" value="1"/>
</dbReference>
<dbReference type="NCBIfam" id="TIGR01352">
    <property type="entry name" value="tonB_Cterm"/>
    <property type="match status" value="1"/>
</dbReference>
<evidence type="ECO:0000256" key="7">
    <source>
        <dbReference type="ARBA" id="ARBA00022927"/>
    </source>
</evidence>
<keyword evidence="8" id="KW-1133">Transmembrane helix</keyword>
<evidence type="ECO:0000256" key="2">
    <source>
        <dbReference type="ARBA" id="ARBA00006555"/>
    </source>
</evidence>
<evidence type="ECO:0000259" key="11">
    <source>
        <dbReference type="PROSITE" id="PS52015"/>
    </source>
</evidence>